<keyword evidence="1" id="KW-0732">Signal</keyword>
<proteinExistence type="predicted"/>
<reference evidence="3 4" key="1">
    <citation type="submission" date="2024-01" db="EMBL/GenBank/DDBJ databases">
        <title>Uliginosibacterium soil sp. nov.</title>
        <authorList>
            <person name="Lv Y."/>
        </authorList>
    </citation>
    <scope>NUCLEOTIDE SEQUENCE [LARGE SCALE GENOMIC DNA]</scope>
    <source>
        <strain evidence="3 4">H3</strain>
    </source>
</reference>
<dbReference type="RefSeq" id="WP_327599612.1">
    <property type="nucleotide sequence ID" value="NZ_JAYXHS010000002.1"/>
</dbReference>
<dbReference type="InterPro" id="IPR000421">
    <property type="entry name" value="FA58C"/>
</dbReference>
<dbReference type="Pfam" id="PF00754">
    <property type="entry name" value="F5_F8_type_C"/>
    <property type="match status" value="1"/>
</dbReference>
<name>A0ABU6K6J2_9RHOO</name>
<evidence type="ECO:0000313" key="3">
    <source>
        <dbReference type="EMBL" id="MEC5386653.1"/>
    </source>
</evidence>
<accession>A0ABU6K6J2</accession>
<feature type="domain" description="F5/8 type C" evidence="2">
    <location>
        <begin position="41"/>
        <end position="151"/>
    </location>
</feature>
<sequence length="167" mass="18141">MHHAWKSISRACLAVSTPLLVAAVFSTAAHADEVRIPSLYAASSQSGWAHGVEKAGDNNFATRWEAGTTKAQTWIAISFLVPTEVFQLRFKEHESRLSTYKIQILKGLKWITIDEGFGSGSSTSYSINIEEKVSAIRLITTSVGNGLPSFSEFYAVRDTVAATTAAK</sequence>
<feature type="chain" id="PRO_5046945152" evidence="1">
    <location>
        <begin position="32"/>
        <end position="167"/>
    </location>
</feature>
<comment type="caution">
    <text evidence="3">The sequence shown here is derived from an EMBL/GenBank/DDBJ whole genome shotgun (WGS) entry which is preliminary data.</text>
</comment>
<organism evidence="3 4">
    <name type="scientific">Uliginosibacterium silvisoli</name>
    <dbReference type="NCBI Taxonomy" id="3114758"/>
    <lineage>
        <taxon>Bacteria</taxon>
        <taxon>Pseudomonadati</taxon>
        <taxon>Pseudomonadota</taxon>
        <taxon>Betaproteobacteria</taxon>
        <taxon>Rhodocyclales</taxon>
        <taxon>Zoogloeaceae</taxon>
        <taxon>Uliginosibacterium</taxon>
    </lineage>
</organism>
<evidence type="ECO:0000256" key="1">
    <source>
        <dbReference type="SAM" id="SignalP"/>
    </source>
</evidence>
<dbReference type="Proteomes" id="UP001331561">
    <property type="component" value="Unassembled WGS sequence"/>
</dbReference>
<dbReference type="EMBL" id="JAYXHS010000002">
    <property type="protein sequence ID" value="MEC5386653.1"/>
    <property type="molecule type" value="Genomic_DNA"/>
</dbReference>
<evidence type="ECO:0000259" key="2">
    <source>
        <dbReference type="Pfam" id="PF00754"/>
    </source>
</evidence>
<gene>
    <name evidence="3" type="ORF">VVD49_13030</name>
</gene>
<protein>
    <submittedName>
        <fullName evidence="3">Discoidin domain-containing protein</fullName>
    </submittedName>
</protein>
<keyword evidence="4" id="KW-1185">Reference proteome</keyword>
<dbReference type="Gene3D" id="2.60.120.260">
    <property type="entry name" value="Galactose-binding domain-like"/>
    <property type="match status" value="1"/>
</dbReference>
<feature type="signal peptide" evidence="1">
    <location>
        <begin position="1"/>
        <end position="31"/>
    </location>
</feature>
<evidence type="ECO:0000313" key="4">
    <source>
        <dbReference type="Proteomes" id="UP001331561"/>
    </source>
</evidence>
<dbReference type="InterPro" id="IPR008979">
    <property type="entry name" value="Galactose-bd-like_sf"/>
</dbReference>
<dbReference type="SUPFAM" id="SSF49785">
    <property type="entry name" value="Galactose-binding domain-like"/>
    <property type="match status" value="1"/>
</dbReference>